<dbReference type="Pfam" id="PF12802">
    <property type="entry name" value="MarR_2"/>
    <property type="match status" value="1"/>
</dbReference>
<dbReference type="RefSeq" id="WP_019225814.1">
    <property type="nucleotide sequence ID" value="NZ_CP046996.1"/>
</dbReference>
<dbReference type="EMBL" id="CP046996">
    <property type="protein sequence ID" value="QHA00362.1"/>
    <property type="molecule type" value="Genomic_DNA"/>
</dbReference>
<dbReference type="InterPro" id="IPR036388">
    <property type="entry name" value="WH-like_DNA-bd_sf"/>
</dbReference>
<evidence type="ECO:0000256" key="2">
    <source>
        <dbReference type="ARBA" id="ARBA00023125"/>
    </source>
</evidence>
<dbReference type="Proteomes" id="UP000430508">
    <property type="component" value="Chromosome"/>
</dbReference>
<dbReference type="InterPro" id="IPR000835">
    <property type="entry name" value="HTH_MarR-typ"/>
</dbReference>
<gene>
    <name evidence="5" type="ORF">GQ588_06800</name>
</gene>
<evidence type="ECO:0000313" key="5">
    <source>
        <dbReference type="EMBL" id="QHA00362.1"/>
    </source>
</evidence>
<dbReference type="GO" id="GO:0003700">
    <property type="term" value="F:DNA-binding transcription factor activity"/>
    <property type="evidence" value="ECO:0007669"/>
    <property type="project" value="InterPro"/>
</dbReference>
<dbReference type="GO" id="GO:0003677">
    <property type="term" value="F:DNA binding"/>
    <property type="evidence" value="ECO:0007669"/>
    <property type="project" value="UniProtKB-KW"/>
</dbReference>
<name>A0A857DIN7_9FIRM</name>
<evidence type="ECO:0000259" key="4">
    <source>
        <dbReference type="PROSITE" id="PS50995"/>
    </source>
</evidence>
<evidence type="ECO:0000313" key="6">
    <source>
        <dbReference type="Proteomes" id="UP000430508"/>
    </source>
</evidence>
<accession>A0A857DIN7</accession>
<dbReference type="PANTHER" id="PTHR42756">
    <property type="entry name" value="TRANSCRIPTIONAL REGULATOR, MARR"/>
    <property type="match status" value="1"/>
</dbReference>
<dbReference type="Gene3D" id="1.10.10.10">
    <property type="entry name" value="Winged helix-like DNA-binding domain superfamily/Winged helix DNA-binding domain"/>
    <property type="match status" value="1"/>
</dbReference>
<dbReference type="PROSITE" id="PS50995">
    <property type="entry name" value="HTH_MARR_2"/>
    <property type="match status" value="1"/>
</dbReference>
<dbReference type="InterPro" id="IPR036390">
    <property type="entry name" value="WH_DNA-bd_sf"/>
</dbReference>
<keyword evidence="2" id="KW-0238">DNA-binding</keyword>
<reference evidence="5 6" key="1">
    <citation type="submission" date="2019-12" db="EMBL/GenBank/DDBJ databases">
        <title>Sequence classification of anaerobic respiratory reductive dehalogenases: First we see many, then we see few.</title>
        <authorList>
            <person name="Molenda O."/>
            <person name="Puentes Jacome L.A."/>
            <person name="Cao X."/>
            <person name="Nesbo C.L."/>
            <person name="Tang S."/>
            <person name="Morson N."/>
            <person name="Patron J."/>
            <person name="Lomheim L."/>
            <person name="Wishart D.S."/>
            <person name="Edwards E.A."/>
        </authorList>
    </citation>
    <scope>NUCLEOTIDE SEQUENCE [LARGE SCALE GENOMIC DNA]</scope>
    <source>
        <strain evidence="5 6">12DCA</strain>
    </source>
</reference>
<sequence length="148" mass="16901">MQNKSELIKELTDVGHLFRKILTRPIESNCKVNVKPSQKYALIALSNYSEMTMSELGRDLLVSKQQLTIIVGELLRKGYVERYLDKNNLRIVYVRLTEEGRNALNEIYTHVETGLSSKLDLLSDEELDALMSAAVSIKKSLEKIDENE</sequence>
<dbReference type="SMART" id="SM00347">
    <property type="entry name" value="HTH_MARR"/>
    <property type="match status" value="1"/>
</dbReference>
<evidence type="ECO:0000256" key="3">
    <source>
        <dbReference type="ARBA" id="ARBA00023163"/>
    </source>
</evidence>
<dbReference type="SUPFAM" id="SSF46785">
    <property type="entry name" value="Winged helix' DNA-binding domain"/>
    <property type="match status" value="1"/>
</dbReference>
<protein>
    <submittedName>
        <fullName evidence="5">MarR family transcriptional regulator</fullName>
    </submittedName>
</protein>
<proteinExistence type="predicted"/>
<keyword evidence="1" id="KW-0805">Transcription regulation</keyword>
<feature type="domain" description="HTH marR-type" evidence="4">
    <location>
        <begin position="4"/>
        <end position="139"/>
    </location>
</feature>
<evidence type="ECO:0000256" key="1">
    <source>
        <dbReference type="ARBA" id="ARBA00023015"/>
    </source>
</evidence>
<dbReference type="PANTHER" id="PTHR42756:SF1">
    <property type="entry name" value="TRANSCRIPTIONAL REPRESSOR OF EMRAB OPERON"/>
    <property type="match status" value="1"/>
</dbReference>
<keyword evidence="3" id="KW-0804">Transcription</keyword>
<organism evidence="5 6">
    <name type="scientific">Dehalobacter restrictus</name>
    <dbReference type="NCBI Taxonomy" id="55583"/>
    <lineage>
        <taxon>Bacteria</taxon>
        <taxon>Bacillati</taxon>
        <taxon>Bacillota</taxon>
        <taxon>Clostridia</taxon>
        <taxon>Eubacteriales</taxon>
        <taxon>Desulfitobacteriaceae</taxon>
        <taxon>Dehalobacter</taxon>
    </lineage>
</organism>
<dbReference type="AlphaFoldDB" id="A0A857DIN7"/>